<dbReference type="Gene3D" id="3.40.50.720">
    <property type="entry name" value="NAD(P)-binding Rossmann-like Domain"/>
    <property type="match status" value="1"/>
</dbReference>
<accession>A0A562ZJH4</accession>
<dbReference type="CDD" id="cd05233">
    <property type="entry name" value="SDR_c"/>
    <property type="match status" value="1"/>
</dbReference>
<dbReference type="PRINTS" id="PR00081">
    <property type="entry name" value="GDHRDH"/>
</dbReference>
<gene>
    <name evidence="3" type="ORF">FN976_22880</name>
</gene>
<dbReference type="AlphaFoldDB" id="A0A562ZJH4"/>
<evidence type="ECO:0000256" key="1">
    <source>
        <dbReference type="ARBA" id="ARBA00006484"/>
    </source>
</evidence>
<reference evidence="3 4" key="1">
    <citation type="submission" date="2019-07" db="EMBL/GenBank/DDBJ databases">
        <title>Caenimonas sedimenti sp. nov., isolated from activated sludge.</title>
        <authorList>
            <person name="Xu J."/>
        </authorList>
    </citation>
    <scope>NUCLEOTIDE SEQUENCE [LARGE SCALE GENOMIC DNA]</scope>
    <source>
        <strain evidence="3 4">HX-9-20</strain>
    </source>
</reference>
<dbReference type="InterPro" id="IPR002347">
    <property type="entry name" value="SDR_fam"/>
</dbReference>
<name>A0A562ZJH4_9BURK</name>
<evidence type="ECO:0000313" key="4">
    <source>
        <dbReference type="Proteomes" id="UP000318199"/>
    </source>
</evidence>
<dbReference type="GO" id="GO:0016491">
    <property type="term" value="F:oxidoreductase activity"/>
    <property type="evidence" value="ECO:0007669"/>
    <property type="project" value="UniProtKB-KW"/>
</dbReference>
<protein>
    <submittedName>
        <fullName evidence="3">SDR family oxidoreductase</fullName>
    </submittedName>
</protein>
<dbReference type="OrthoDB" id="9810734at2"/>
<dbReference type="PROSITE" id="PS00061">
    <property type="entry name" value="ADH_SHORT"/>
    <property type="match status" value="1"/>
</dbReference>
<dbReference type="PANTHER" id="PTHR43391:SF26">
    <property type="entry name" value="BLL7251 PROTEIN"/>
    <property type="match status" value="1"/>
</dbReference>
<evidence type="ECO:0000256" key="2">
    <source>
        <dbReference type="ARBA" id="ARBA00023002"/>
    </source>
</evidence>
<proteinExistence type="inferred from homology"/>
<comment type="caution">
    <text evidence="3">The sequence shown here is derived from an EMBL/GenBank/DDBJ whole genome shotgun (WGS) entry which is preliminary data.</text>
</comment>
<dbReference type="Pfam" id="PF00106">
    <property type="entry name" value="adh_short"/>
    <property type="match status" value="1"/>
</dbReference>
<dbReference type="EMBL" id="VOBQ01000019">
    <property type="protein sequence ID" value="TWO68478.1"/>
    <property type="molecule type" value="Genomic_DNA"/>
</dbReference>
<dbReference type="Proteomes" id="UP000318199">
    <property type="component" value="Unassembled WGS sequence"/>
</dbReference>
<dbReference type="InterPro" id="IPR020904">
    <property type="entry name" value="Sc_DH/Rdtase_CS"/>
</dbReference>
<dbReference type="SUPFAM" id="SSF51735">
    <property type="entry name" value="NAD(P)-binding Rossmann-fold domains"/>
    <property type="match status" value="1"/>
</dbReference>
<organism evidence="3 4">
    <name type="scientific">Caenimonas sedimenti</name>
    <dbReference type="NCBI Taxonomy" id="2596921"/>
    <lineage>
        <taxon>Bacteria</taxon>
        <taxon>Pseudomonadati</taxon>
        <taxon>Pseudomonadota</taxon>
        <taxon>Betaproteobacteria</taxon>
        <taxon>Burkholderiales</taxon>
        <taxon>Comamonadaceae</taxon>
        <taxon>Caenimonas</taxon>
    </lineage>
</organism>
<comment type="similarity">
    <text evidence="1">Belongs to the short-chain dehydrogenases/reductases (SDR) family.</text>
</comment>
<dbReference type="PANTHER" id="PTHR43391">
    <property type="entry name" value="RETINOL DEHYDROGENASE-RELATED"/>
    <property type="match status" value="1"/>
</dbReference>
<dbReference type="InterPro" id="IPR036291">
    <property type="entry name" value="NAD(P)-bd_dom_sf"/>
</dbReference>
<keyword evidence="2" id="KW-0560">Oxidoreductase</keyword>
<sequence length="260" mass="27587">MELRGKVILVTGGASGIGAALVRRFAQEGAAGVVVADRDETPAQAVAAEVGGLALRVDIGVEAQVQAMVAQATSHFGRVDVLCSNAGIATGGGLGANDDWQRSWDVNLMGHVYAARAVVPQMIERGEGYLLQTASAAGLLSHPESATYAVTKHAAVALAEWLSIQYGDQGIRVSCLCPQGVRTPMLMGKDGDRKSFLQDNMVSPEQVADDVVAAMRDERFLVLPHPEVLDYVRGKAADVDRWLGGMRKLRRKAEAARKPA</sequence>
<evidence type="ECO:0000313" key="3">
    <source>
        <dbReference type="EMBL" id="TWO68478.1"/>
    </source>
</evidence>
<dbReference type="RefSeq" id="WP_145895393.1">
    <property type="nucleotide sequence ID" value="NZ_VOBQ01000019.1"/>
</dbReference>
<keyword evidence="4" id="KW-1185">Reference proteome</keyword>
<dbReference type="FunFam" id="3.40.50.720:FF:000084">
    <property type="entry name" value="Short-chain dehydrogenase reductase"/>
    <property type="match status" value="1"/>
</dbReference>